<reference evidence="1 2" key="1">
    <citation type="journal article" date="2022" name="bioRxiv">
        <title>The genome of the oomycete Peronosclerospora sorghi, a cosmopolitan pathogen of maize and sorghum, is inflated with dispersed pseudogenes.</title>
        <authorList>
            <person name="Fletcher K."/>
            <person name="Martin F."/>
            <person name="Isakeit T."/>
            <person name="Cavanaugh K."/>
            <person name="Magill C."/>
            <person name="Michelmore R."/>
        </authorList>
    </citation>
    <scope>NUCLEOTIDE SEQUENCE [LARGE SCALE GENOMIC DNA]</scope>
    <source>
        <strain evidence="1">P6</strain>
    </source>
</reference>
<accession>A0ACC0VS97</accession>
<comment type="caution">
    <text evidence="1">The sequence shown here is derived from an EMBL/GenBank/DDBJ whole genome shotgun (WGS) entry which is preliminary data.</text>
</comment>
<organism evidence="1 2">
    <name type="scientific">Peronosclerospora sorghi</name>
    <dbReference type="NCBI Taxonomy" id="230839"/>
    <lineage>
        <taxon>Eukaryota</taxon>
        <taxon>Sar</taxon>
        <taxon>Stramenopiles</taxon>
        <taxon>Oomycota</taxon>
        <taxon>Peronosporomycetes</taxon>
        <taxon>Peronosporales</taxon>
        <taxon>Peronosporaceae</taxon>
        <taxon>Peronosclerospora</taxon>
    </lineage>
</organism>
<dbReference type="Proteomes" id="UP001163321">
    <property type="component" value="Chromosome 8"/>
</dbReference>
<evidence type="ECO:0000313" key="2">
    <source>
        <dbReference type="Proteomes" id="UP001163321"/>
    </source>
</evidence>
<sequence>MSLRLHEMQSPLLGDMCGQVKYSPLTHWGREGNRKMLFEKKGGKIKSLVLPQMHFMHCASRQVS</sequence>
<dbReference type="EMBL" id="CM047587">
    <property type="protein sequence ID" value="KAI9908825.1"/>
    <property type="molecule type" value="Genomic_DNA"/>
</dbReference>
<keyword evidence="2" id="KW-1185">Reference proteome</keyword>
<evidence type="ECO:0000313" key="1">
    <source>
        <dbReference type="EMBL" id="KAI9908825.1"/>
    </source>
</evidence>
<name>A0ACC0VS97_9STRA</name>
<gene>
    <name evidence="1" type="ORF">PsorP6_016455</name>
</gene>
<proteinExistence type="predicted"/>
<protein>
    <submittedName>
        <fullName evidence="1">Uncharacterized protein</fullName>
    </submittedName>
</protein>